<evidence type="ECO:0000256" key="5">
    <source>
        <dbReference type="RuleBase" id="RU361187"/>
    </source>
</evidence>
<dbReference type="InterPro" id="IPR050727">
    <property type="entry name" value="GH43_arabinanases"/>
</dbReference>
<comment type="similarity">
    <text evidence="2 5">Belongs to the glycosyl hydrolase 43 family.</text>
</comment>
<dbReference type="AlphaFoldDB" id="A0A7Z0WL32"/>
<dbReference type="InterPro" id="IPR023296">
    <property type="entry name" value="Glyco_hydro_beta-prop_sf"/>
</dbReference>
<dbReference type="EMBL" id="MSIF01000008">
    <property type="protein sequence ID" value="OLF09844.1"/>
    <property type="molecule type" value="Genomic_DNA"/>
</dbReference>
<feature type="signal peptide" evidence="6">
    <location>
        <begin position="1"/>
        <end position="26"/>
    </location>
</feature>
<dbReference type="Pfam" id="PF04616">
    <property type="entry name" value="Glyco_hydro_43"/>
    <property type="match status" value="1"/>
</dbReference>
<dbReference type="SUPFAM" id="SSF75005">
    <property type="entry name" value="Arabinanase/levansucrase/invertase"/>
    <property type="match status" value="1"/>
</dbReference>
<dbReference type="GO" id="GO:0005975">
    <property type="term" value="P:carbohydrate metabolic process"/>
    <property type="evidence" value="ECO:0007669"/>
    <property type="project" value="InterPro"/>
</dbReference>
<dbReference type="PANTHER" id="PTHR43301">
    <property type="entry name" value="ARABINAN ENDO-1,5-ALPHA-L-ARABINOSIDASE"/>
    <property type="match status" value="1"/>
</dbReference>
<evidence type="ECO:0000256" key="3">
    <source>
        <dbReference type="ARBA" id="ARBA00022801"/>
    </source>
</evidence>
<comment type="caution">
    <text evidence="7">The sequence shown here is derived from an EMBL/GenBank/DDBJ whole genome shotgun (WGS) entry which is preliminary data.</text>
</comment>
<evidence type="ECO:0000256" key="4">
    <source>
        <dbReference type="ARBA" id="ARBA00023295"/>
    </source>
</evidence>
<evidence type="ECO:0008006" key="9">
    <source>
        <dbReference type="Google" id="ProtNLM"/>
    </source>
</evidence>
<name>A0A7Z0WL32_9PSEU</name>
<dbReference type="GO" id="GO:0004553">
    <property type="term" value="F:hydrolase activity, hydrolyzing O-glycosyl compounds"/>
    <property type="evidence" value="ECO:0007669"/>
    <property type="project" value="InterPro"/>
</dbReference>
<dbReference type="PANTHER" id="PTHR43301:SF3">
    <property type="entry name" value="ARABINAN ENDO-1,5-ALPHA-L-ARABINOSIDASE A-RELATED"/>
    <property type="match status" value="1"/>
</dbReference>
<keyword evidence="8" id="KW-1185">Reference proteome</keyword>
<proteinExistence type="inferred from homology"/>
<keyword evidence="4 5" id="KW-0326">Glycosidase</keyword>
<evidence type="ECO:0000256" key="1">
    <source>
        <dbReference type="ARBA" id="ARBA00004834"/>
    </source>
</evidence>
<dbReference type="Proteomes" id="UP000185696">
    <property type="component" value="Unassembled WGS sequence"/>
</dbReference>
<protein>
    <recommendedName>
        <fullName evidence="9">Glycosyl hydrolase family 43</fullName>
    </recommendedName>
</protein>
<evidence type="ECO:0000256" key="6">
    <source>
        <dbReference type="SAM" id="SignalP"/>
    </source>
</evidence>
<feature type="chain" id="PRO_5039064487" description="Glycosyl hydrolase family 43" evidence="6">
    <location>
        <begin position="27"/>
        <end position="352"/>
    </location>
</feature>
<comment type="pathway">
    <text evidence="1">Glycan metabolism; L-arabinan degradation.</text>
</comment>
<accession>A0A7Z0WL32</accession>
<gene>
    <name evidence="7" type="ORF">BLA60_17945</name>
</gene>
<organism evidence="7 8">
    <name type="scientific">Actinophytocola xinjiangensis</name>
    <dbReference type="NCBI Taxonomy" id="485602"/>
    <lineage>
        <taxon>Bacteria</taxon>
        <taxon>Bacillati</taxon>
        <taxon>Actinomycetota</taxon>
        <taxon>Actinomycetes</taxon>
        <taxon>Pseudonocardiales</taxon>
        <taxon>Pseudonocardiaceae</taxon>
    </lineage>
</organism>
<dbReference type="InterPro" id="IPR006710">
    <property type="entry name" value="Glyco_hydro_43"/>
</dbReference>
<evidence type="ECO:0000313" key="7">
    <source>
        <dbReference type="EMBL" id="OLF09844.1"/>
    </source>
</evidence>
<reference evidence="7 8" key="1">
    <citation type="submission" date="2016-12" db="EMBL/GenBank/DDBJ databases">
        <title>The draft genome sequence of Actinophytocola xinjiangensis.</title>
        <authorList>
            <person name="Wang W."/>
            <person name="Yuan L."/>
        </authorList>
    </citation>
    <scope>NUCLEOTIDE SEQUENCE [LARGE SCALE GENOMIC DNA]</scope>
    <source>
        <strain evidence="7 8">CGMCC 4.4663</strain>
    </source>
</reference>
<evidence type="ECO:0000256" key="2">
    <source>
        <dbReference type="ARBA" id="ARBA00009865"/>
    </source>
</evidence>
<evidence type="ECO:0000313" key="8">
    <source>
        <dbReference type="Proteomes" id="UP000185696"/>
    </source>
</evidence>
<sequence>MSRRILVGALVAGVVAAGVAVGAASASGGVTATANESTFPLADPDTLRAEDGRYVTYGTTVGAGRGKRCGGVGKLWVPVLTHGSGNTVGMSDCASGDALPGGPGEWASGNIWAPGVVRFGDRFFMYYTASRKGSGQKCLGRAISRSAYGPFRNAGGWACPPGGRWAIDANPFVAGGRMYVAYRDDAITSGPETGISVVRTDGEGRAEWSTRRDALKSTHLTWDTRRAAGTTHVIENPSMFKAGDHWFLAYSGNNWDSARYATGIAKCGTGPIPGTRCTPLRDGVARPYFGFTGEAGLGPYRGLPGNHRGPGGLDVFTAADGGKRVVYHWWNGTSRFPMTGAFGRDSGGFRVR</sequence>
<dbReference type="Gene3D" id="2.115.10.20">
    <property type="entry name" value="Glycosyl hydrolase domain, family 43"/>
    <property type="match status" value="1"/>
</dbReference>
<keyword evidence="6" id="KW-0732">Signal</keyword>
<keyword evidence="3 5" id="KW-0378">Hydrolase</keyword>